<proteinExistence type="predicted"/>
<dbReference type="Proteomes" id="UP000607559">
    <property type="component" value="Unassembled WGS sequence"/>
</dbReference>
<sequence>MLQYLHPDGHTPICAGIYTKVKAIMPDLIGKIQEGWTPIPRTELSVHLGYFLGFAYLNFRKQDTCIYMNVCGFKYGRQDIALGTVASFYAHLNLGIPEFPRKRNWVHIIPMGKQSLTPQEKLLMHQITEFIYWIVYRDIKRKKRKRQNL</sequence>
<gene>
    <name evidence="1" type="ORF">GCM10011511_26100</name>
</gene>
<comment type="caution">
    <text evidence="1">The sequence shown here is derived from an EMBL/GenBank/DDBJ whole genome shotgun (WGS) entry which is preliminary data.</text>
</comment>
<dbReference type="AlphaFoldDB" id="A0A8J2UDJ9"/>
<name>A0A8J2UDJ9_9BACT</name>
<reference evidence="1" key="2">
    <citation type="submission" date="2020-09" db="EMBL/GenBank/DDBJ databases">
        <authorList>
            <person name="Sun Q."/>
            <person name="Zhou Y."/>
        </authorList>
    </citation>
    <scope>NUCLEOTIDE SEQUENCE</scope>
    <source>
        <strain evidence="1">CGMCC 1.15448</strain>
    </source>
</reference>
<keyword evidence="2" id="KW-1185">Reference proteome</keyword>
<dbReference type="EMBL" id="BMJC01000002">
    <property type="protein sequence ID" value="GGB01565.1"/>
    <property type="molecule type" value="Genomic_DNA"/>
</dbReference>
<reference evidence="1" key="1">
    <citation type="journal article" date="2014" name="Int. J. Syst. Evol. Microbiol.">
        <title>Complete genome sequence of Corynebacterium casei LMG S-19264T (=DSM 44701T), isolated from a smear-ripened cheese.</title>
        <authorList>
            <consortium name="US DOE Joint Genome Institute (JGI-PGF)"/>
            <person name="Walter F."/>
            <person name="Albersmeier A."/>
            <person name="Kalinowski J."/>
            <person name="Ruckert C."/>
        </authorList>
    </citation>
    <scope>NUCLEOTIDE SEQUENCE</scope>
    <source>
        <strain evidence="1">CGMCC 1.15448</strain>
    </source>
</reference>
<evidence type="ECO:0000313" key="1">
    <source>
        <dbReference type="EMBL" id="GGB01565.1"/>
    </source>
</evidence>
<accession>A0A8J2UDJ9</accession>
<protein>
    <submittedName>
        <fullName evidence="1">Uncharacterized protein</fullName>
    </submittedName>
</protein>
<organism evidence="1 2">
    <name type="scientific">Puia dinghuensis</name>
    <dbReference type="NCBI Taxonomy" id="1792502"/>
    <lineage>
        <taxon>Bacteria</taxon>
        <taxon>Pseudomonadati</taxon>
        <taxon>Bacteroidota</taxon>
        <taxon>Chitinophagia</taxon>
        <taxon>Chitinophagales</taxon>
        <taxon>Chitinophagaceae</taxon>
        <taxon>Puia</taxon>
    </lineage>
</organism>
<evidence type="ECO:0000313" key="2">
    <source>
        <dbReference type="Proteomes" id="UP000607559"/>
    </source>
</evidence>
<dbReference type="RefSeq" id="WP_188932199.1">
    <property type="nucleotide sequence ID" value="NZ_BMJC01000002.1"/>
</dbReference>